<dbReference type="HOGENOM" id="CLU_072531_2_0_12"/>
<dbReference type="RefSeq" id="WP_013256106.1">
    <property type="nucleotide sequence ID" value="NC_014364.1"/>
</dbReference>
<organism evidence="12 13">
    <name type="scientific">Sediminispirochaeta smaragdinae (strain DSM 11293 / JCM 15392 / SEBR 4228)</name>
    <name type="common">Spirochaeta smaragdinae</name>
    <dbReference type="NCBI Taxonomy" id="573413"/>
    <lineage>
        <taxon>Bacteria</taxon>
        <taxon>Pseudomonadati</taxon>
        <taxon>Spirochaetota</taxon>
        <taxon>Spirochaetia</taxon>
        <taxon>Spirochaetales</taxon>
        <taxon>Spirochaetaceae</taxon>
        <taxon>Sediminispirochaeta</taxon>
    </lineage>
</organism>
<evidence type="ECO:0000256" key="2">
    <source>
        <dbReference type="ARBA" id="ARBA00022448"/>
    </source>
</evidence>
<dbReference type="KEGG" id="ssm:Spirs_3559"/>
<dbReference type="GO" id="GO:0005737">
    <property type="term" value="C:cytoplasm"/>
    <property type="evidence" value="ECO:0007669"/>
    <property type="project" value="UniProtKB-SubCell"/>
</dbReference>
<dbReference type="GO" id="GO:0009401">
    <property type="term" value="P:phosphoenolpyruvate-dependent sugar phosphotransferase system"/>
    <property type="evidence" value="ECO:0007669"/>
    <property type="project" value="UniProtKB-KW"/>
</dbReference>
<dbReference type="PROSITE" id="PS00372">
    <property type="entry name" value="PTS_EIIA_TYPE_2_HIS"/>
    <property type="match status" value="1"/>
</dbReference>
<feature type="domain" description="PTS EIIA type-2" evidence="11">
    <location>
        <begin position="7"/>
        <end position="151"/>
    </location>
</feature>
<dbReference type="PANTHER" id="PTHR36203:SF1">
    <property type="entry name" value="ASCORBATE-SPECIFIC PTS SYSTEM EIIA COMPONENT"/>
    <property type="match status" value="1"/>
</dbReference>
<dbReference type="Gene3D" id="3.40.930.10">
    <property type="entry name" value="Mannitol-specific EII, Chain A"/>
    <property type="match status" value="1"/>
</dbReference>
<dbReference type="GO" id="GO:0016301">
    <property type="term" value="F:kinase activity"/>
    <property type="evidence" value="ECO:0007669"/>
    <property type="project" value="UniProtKB-KW"/>
</dbReference>
<evidence type="ECO:0000256" key="4">
    <source>
        <dbReference type="ARBA" id="ARBA00022553"/>
    </source>
</evidence>
<gene>
    <name evidence="12" type="ordered locus">Spirs_3559</name>
</gene>
<keyword evidence="5" id="KW-0808">Transferase</keyword>
<dbReference type="CDD" id="cd00211">
    <property type="entry name" value="PTS_IIA_fru"/>
    <property type="match status" value="1"/>
</dbReference>
<evidence type="ECO:0000256" key="7">
    <source>
        <dbReference type="ARBA" id="ARBA00022777"/>
    </source>
</evidence>
<dbReference type="InterPro" id="IPR002178">
    <property type="entry name" value="PTS_EIIA_type-2_dom"/>
</dbReference>
<comment type="function">
    <text evidence="8">The phosphoenolpyruvate-dependent sugar phosphotransferase system (sugar PTS), a major carbohydrate active transport system, catalyzes the phosphorylation of incoming sugar substrates concomitantly with their translocation across the cell membrane. The enzyme II UlaABC PTS system is involved in ascorbate transport.</text>
</comment>
<dbReference type="InterPro" id="IPR016152">
    <property type="entry name" value="PTrfase/Anion_transptr"/>
</dbReference>
<evidence type="ECO:0000256" key="9">
    <source>
        <dbReference type="ARBA" id="ARBA00041175"/>
    </source>
</evidence>
<name>E1R7E2_SEDSS</name>
<dbReference type="AlphaFoldDB" id="E1R7E2"/>
<keyword evidence="13" id="KW-1185">Reference proteome</keyword>
<proteinExistence type="predicted"/>
<keyword evidence="4" id="KW-0597">Phosphoprotein</keyword>
<dbReference type="eggNOG" id="COG1762">
    <property type="taxonomic scope" value="Bacteria"/>
</dbReference>
<dbReference type="PANTHER" id="PTHR36203">
    <property type="entry name" value="ASCORBATE-SPECIFIC PTS SYSTEM EIIA COMPONENT"/>
    <property type="match status" value="1"/>
</dbReference>
<dbReference type="PROSITE" id="PS51094">
    <property type="entry name" value="PTS_EIIA_TYPE_2"/>
    <property type="match status" value="1"/>
</dbReference>
<dbReference type="OrthoDB" id="369398at2"/>
<sequence length="161" mass="17646">MPSFVQRLVDAGTVATGVAARDWEEAIRSGGKMMVDAGLCESRYIDAIIENHKNFGPYFIVAPGIAMPHAKPENGVLKTGYAFVMLHTPVAFGDEENDPVDMLIFAGAVNREEHNEEVVAQVAELCDSDEYIGRLRASSNRDEVIAVLKDFDRAFQAGELE</sequence>
<evidence type="ECO:0000256" key="8">
    <source>
        <dbReference type="ARBA" id="ARBA00037387"/>
    </source>
</evidence>
<dbReference type="InterPro" id="IPR051351">
    <property type="entry name" value="Ascorbate-PTS_EIIA_comp"/>
</dbReference>
<dbReference type="SUPFAM" id="SSF55804">
    <property type="entry name" value="Phoshotransferase/anion transport protein"/>
    <property type="match status" value="1"/>
</dbReference>
<evidence type="ECO:0000256" key="1">
    <source>
        <dbReference type="ARBA" id="ARBA00004496"/>
    </source>
</evidence>
<evidence type="ECO:0000256" key="6">
    <source>
        <dbReference type="ARBA" id="ARBA00022683"/>
    </source>
</evidence>
<evidence type="ECO:0000256" key="5">
    <source>
        <dbReference type="ARBA" id="ARBA00022679"/>
    </source>
</evidence>
<dbReference type="EMBL" id="CP002116">
    <property type="protein sequence ID" value="ADK82647.1"/>
    <property type="molecule type" value="Genomic_DNA"/>
</dbReference>
<comment type="subcellular location">
    <subcellularLocation>
        <location evidence="1">Cytoplasm</location>
    </subcellularLocation>
</comment>
<keyword evidence="2" id="KW-0813">Transport</keyword>
<keyword evidence="3" id="KW-0963">Cytoplasm</keyword>
<keyword evidence="7" id="KW-0418">Kinase</keyword>
<dbReference type="Proteomes" id="UP000002318">
    <property type="component" value="Chromosome"/>
</dbReference>
<reference evidence="12 13" key="1">
    <citation type="journal article" date="2010" name="Stand. Genomic Sci.">
        <title>Complete genome sequence of Spirochaeta smaragdinae type strain (SEBR 4228).</title>
        <authorList>
            <person name="Mavromatis K."/>
            <person name="Yasawong M."/>
            <person name="Chertkov O."/>
            <person name="Lapidus A."/>
            <person name="Lucas S."/>
            <person name="Nolan M."/>
            <person name="Del Rio T.G."/>
            <person name="Tice H."/>
            <person name="Cheng J.F."/>
            <person name="Pitluck S."/>
            <person name="Liolios K."/>
            <person name="Ivanova N."/>
            <person name="Tapia R."/>
            <person name="Han C."/>
            <person name="Bruce D."/>
            <person name="Goodwin L."/>
            <person name="Pati A."/>
            <person name="Chen A."/>
            <person name="Palaniappan K."/>
            <person name="Land M."/>
            <person name="Hauser L."/>
            <person name="Chang Y.J."/>
            <person name="Jeffries C.D."/>
            <person name="Detter J.C."/>
            <person name="Rohde M."/>
            <person name="Brambilla E."/>
            <person name="Spring S."/>
            <person name="Goker M."/>
            <person name="Sikorski J."/>
            <person name="Woyke T."/>
            <person name="Bristow J."/>
            <person name="Eisen J.A."/>
            <person name="Markowitz V."/>
            <person name="Hugenholtz P."/>
            <person name="Klenk H.P."/>
            <person name="Kyrpides N.C."/>
        </authorList>
    </citation>
    <scope>NUCLEOTIDE SEQUENCE [LARGE SCALE GENOMIC DNA]</scope>
    <source>
        <strain evidence="13">DSM 11293 / JCM 15392 / SEBR 4228</strain>
    </source>
</reference>
<dbReference type="STRING" id="573413.Spirs_3559"/>
<evidence type="ECO:0000256" key="10">
    <source>
        <dbReference type="ARBA" id="ARBA00042072"/>
    </source>
</evidence>
<protein>
    <recommendedName>
        <fullName evidence="9">Ascorbate-specific PTS system EIIA component</fullName>
    </recommendedName>
    <alternativeName>
        <fullName evidence="10">Ascorbate-specific phosphotransferase enzyme IIA component</fullName>
    </alternativeName>
</protein>
<dbReference type="Pfam" id="PF00359">
    <property type="entry name" value="PTS_EIIA_2"/>
    <property type="match status" value="1"/>
</dbReference>
<accession>E1R7E2</accession>
<keyword evidence="6" id="KW-0598">Phosphotransferase system</keyword>
<evidence type="ECO:0000259" key="11">
    <source>
        <dbReference type="PROSITE" id="PS51094"/>
    </source>
</evidence>
<evidence type="ECO:0000313" key="12">
    <source>
        <dbReference type="EMBL" id="ADK82647.1"/>
    </source>
</evidence>
<evidence type="ECO:0000256" key="3">
    <source>
        <dbReference type="ARBA" id="ARBA00022490"/>
    </source>
</evidence>
<evidence type="ECO:0000313" key="13">
    <source>
        <dbReference type="Proteomes" id="UP000002318"/>
    </source>
</evidence>